<dbReference type="PROSITE" id="PS51257">
    <property type="entry name" value="PROKAR_LIPOPROTEIN"/>
    <property type="match status" value="1"/>
</dbReference>
<protein>
    <recommendedName>
        <fullName evidence="3">Lipoprotein</fullName>
    </recommendedName>
</protein>
<evidence type="ECO:0008006" key="3">
    <source>
        <dbReference type="Google" id="ProtNLM"/>
    </source>
</evidence>
<sequence length="105" mass="12030">MKRVILTVGLFTILLTGCKSGEPTTENYKVTEVGRDYVYAKCIEHNGKHDLEFDTSDERFWDNKEYGYIAKGDVFEIVSYEGSDEVISHRKLDVEEAMKVEGLID</sequence>
<reference evidence="1 2" key="1">
    <citation type="submission" date="2017-09" db="EMBL/GenBank/DDBJ databases">
        <title>Large-scale bioinformatics analysis of Bacillus genomes uncovers conserved roles of natural products in bacterial physiology.</title>
        <authorList>
            <consortium name="Agbiome Team Llc"/>
            <person name="Bleich R.M."/>
            <person name="Grubbs K.J."/>
            <person name="Santa Maria K.C."/>
            <person name="Allen S.E."/>
            <person name="Farag S."/>
            <person name="Shank E.A."/>
            <person name="Bowers A."/>
        </authorList>
    </citation>
    <scope>NUCLEOTIDE SEQUENCE [LARGE SCALE GENOMIC DNA]</scope>
    <source>
        <strain evidence="1 2">AFS092789</strain>
    </source>
</reference>
<evidence type="ECO:0000313" key="1">
    <source>
        <dbReference type="EMBL" id="PDZ96526.1"/>
    </source>
</evidence>
<proteinExistence type="predicted"/>
<gene>
    <name evidence="1" type="ORF">CON36_22380</name>
</gene>
<evidence type="ECO:0000313" key="2">
    <source>
        <dbReference type="Proteomes" id="UP000219922"/>
    </source>
</evidence>
<dbReference type="Proteomes" id="UP000219922">
    <property type="component" value="Unassembled WGS sequence"/>
</dbReference>
<dbReference type="EMBL" id="NVMX01000039">
    <property type="protein sequence ID" value="PDZ96526.1"/>
    <property type="molecule type" value="Genomic_DNA"/>
</dbReference>
<dbReference type="RefSeq" id="WP_058839133.1">
    <property type="nucleotide sequence ID" value="NZ_NVMX01000039.1"/>
</dbReference>
<organism evidence="1 2">
    <name type="scientific">Bacillus cereus</name>
    <dbReference type="NCBI Taxonomy" id="1396"/>
    <lineage>
        <taxon>Bacteria</taxon>
        <taxon>Bacillati</taxon>
        <taxon>Bacillota</taxon>
        <taxon>Bacilli</taxon>
        <taxon>Bacillales</taxon>
        <taxon>Bacillaceae</taxon>
        <taxon>Bacillus</taxon>
        <taxon>Bacillus cereus group</taxon>
    </lineage>
</organism>
<comment type="caution">
    <text evidence="1">The sequence shown here is derived from an EMBL/GenBank/DDBJ whole genome shotgun (WGS) entry which is preliminary data.</text>
</comment>
<dbReference type="AlphaFoldDB" id="A0A9X6SX14"/>
<name>A0A9X6SX14_BACCE</name>
<accession>A0A9X6SX14</accession>